<sequence length="347" mass="37546">MAVELCKGRLDALTQPDKFDNETLGKVLREGKAPLVLFQSMLAIEQRKMGLEEGEVPGTDLLAAIQAAAEADKEVALVDRDIQTTLRRAWRKMRFSEKRKVLMAVLFEEETTGDEVSVDELLENTDLITQLMDELREVAPAAGEVLIDERDEFLAASIQRLRSRGKVLAVIGAGHLEGVANHLRGNQEPDKERMRELNFIAPPNPAWKVAKWGIPALMLGLFAWFASQGDMAALKDAAATWLALNAALAALGALIARGHPLAILTAAIASPITSLNPTLAAGWFAGLVQLKVAAPSTKDLQNFLRLDQLSLFWKNKVGRVLLVTALANLGSTAGAWIAGSAILGSLF</sequence>
<feature type="transmembrane region" description="Helical" evidence="1">
    <location>
        <begin position="262"/>
        <end position="288"/>
    </location>
</feature>
<feature type="transmembrane region" description="Helical" evidence="1">
    <location>
        <begin position="238"/>
        <end position="256"/>
    </location>
</feature>
<reference evidence="2" key="1">
    <citation type="journal article" date="2006" name="Nature">
        <title>Proteorhodopsin lateral gene transfer between marine planktonic Bacteria and Archaea.</title>
        <authorList>
            <person name="Frigaard N.U."/>
            <person name="Martinez A."/>
            <person name="Mincer T.J."/>
            <person name="DeLong E.F."/>
        </authorList>
    </citation>
    <scope>NUCLEOTIDE SEQUENCE</scope>
</reference>
<dbReference type="Pfam" id="PF01963">
    <property type="entry name" value="TraB_PrgY_gumN"/>
    <property type="match status" value="1"/>
</dbReference>
<dbReference type="PANTHER" id="PTHR21530:SF7">
    <property type="entry name" value="TRAB DOMAIN-CONTAINING PROTEIN"/>
    <property type="match status" value="1"/>
</dbReference>
<dbReference type="PANTHER" id="PTHR21530">
    <property type="entry name" value="PHEROMONE SHUTDOWN PROTEIN"/>
    <property type="match status" value="1"/>
</dbReference>
<dbReference type="InterPro" id="IPR046345">
    <property type="entry name" value="TraB_PrgY-like"/>
</dbReference>
<feature type="transmembrane region" description="Helical" evidence="1">
    <location>
        <begin position="209"/>
        <end position="226"/>
    </location>
</feature>
<keyword evidence="1" id="KW-0472">Membrane</keyword>
<dbReference type="EMBL" id="DQ156349">
    <property type="protein sequence ID" value="ABA61423.1"/>
    <property type="molecule type" value="Genomic_DNA"/>
</dbReference>
<organism evidence="2">
    <name type="scientific">uncultured marine group II euryarchaeote HF70_39H11</name>
    <dbReference type="NCBI Taxonomy" id="347541"/>
    <lineage>
        <taxon>Archaea</taxon>
        <taxon>Methanobacteriati</taxon>
        <taxon>Thermoplasmatota</taxon>
        <taxon>Candidatus Poseidoniia</taxon>
        <taxon>Candidatus Poseidoniales</taxon>
        <taxon>environmental samples</taxon>
    </lineage>
</organism>
<dbReference type="AlphaFoldDB" id="Q2QAM3"/>
<proteinExistence type="predicted"/>
<evidence type="ECO:0000256" key="1">
    <source>
        <dbReference type="SAM" id="Phobius"/>
    </source>
</evidence>
<accession>Q2QAM3</accession>
<evidence type="ECO:0000313" key="2">
    <source>
        <dbReference type="EMBL" id="ABA61423.1"/>
    </source>
</evidence>
<dbReference type="InterPro" id="IPR005230">
    <property type="entry name" value="TraB_bac"/>
</dbReference>
<keyword evidence="1" id="KW-0812">Transmembrane</keyword>
<feature type="transmembrane region" description="Helical" evidence="1">
    <location>
        <begin position="320"/>
        <end position="343"/>
    </location>
</feature>
<dbReference type="InterPro" id="IPR002816">
    <property type="entry name" value="TraB/PrgY/GumN_fam"/>
</dbReference>
<name>Q2QAM3_9ARCH</name>
<dbReference type="NCBIfam" id="TIGR00261">
    <property type="entry name" value="traB"/>
    <property type="match status" value="1"/>
</dbReference>
<keyword evidence="1" id="KW-1133">Transmembrane helix</keyword>
<dbReference type="CDD" id="cd14726">
    <property type="entry name" value="TraB_PrgY-like"/>
    <property type="match status" value="1"/>
</dbReference>
<protein>
    <submittedName>
        <fullName evidence="2">TraB/PrgY-like protein</fullName>
    </submittedName>
</protein>